<evidence type="ECO:0000313" key="1">
    <source>
        <dbReference type="EMBL" id="JAI05697.1"/>
    </source>
</evidence>
<protein>
    <submittedName>
        <fullName evidence="1">Uncharacterized protein</fullName>
    </submittedName>
</protein>
<dbReference type="AlphaFoldDB" id="A0A0E9XTE6"/>
<organism evidence="1">
    <name type="scientific">Anguilla anguilla</name>
    <name type="common">European freshwater eel</name>
    <name type="synonym">Muraena anguilla</name>
    <dbReference type="NCBI Taxonomy" id="7936"/>
    <lineage>
        <taxon>Eukaryota</taxon>
        <taxon>Metazoa</taxon>
        <taxon>Chordata</taxon>
        <taxon>Craniata</taxon>
        <taxon>Vertebrata</taxon>
        <taxon>Euteleostomi</taxon>
        <taxon>Actinopterygii</taxon>
        <taxon>Neopterygii</taxon>
        <taxon>Teleostei</taxon>
        <taxon>Anguilliformes</taxon>
        <taxon>Anguillidae</taxon>
        <taxon>Anguilla</taxon>
    </lineage>
</organism>
<accession>A0A0E9XTE6</accession>
<sequence>MISTTALISELRNFLIFTQEFFDSFILQFVSMSEQYHGVFGCFSTKSLLNDFQYLLVFWCKSACLEHHKEHVGSRRGQGDALHNLIYDHIISQLIVKQAWSVNHRHISSIHSPSGFPTSCCHRGRGGL</sequence>
<proteinExistence type="predicted"/>
<reference evidence="1" key="2">
    <citation type="journal article" date="2015" name="Fish Shellfish Immunol.">
        <title>Early steps in the European eel (Anguilla anguilla)-Vibrio vulnificus interaction in the gills: Role of the RtxA13 toxin.</title>
        <authorList>
            <person name="Callol A."/>
            <person name="Pajuelo D."/>
            <person name="Ebbesson L."/>
            <person name="Teles M."/>
            <person name="MacKenzie S."/>
            <person name="Amaro C."/>
        </authorList>
    </citation>
    <scope>NUCLEOTIDE SEQUENCE</scope>
</reference>
<reference evidence="1" key="1">
    <citation type="submission" date="2014-11" db="EMBL/GenBank/DDBJ databases">
        <authorList>
            <person name="Amaro Gonzalez C."/>
        </authorList>
    </citation>
    <scope>NUCLEOTIDE SEQUENCE</scope>
</reference>
<dbReference type="EMBL" id="GBXM01002881">
    <property type="protein sequence ID" value="JAI05697.1"/>
    <property type="molecule type" value="Transcribed_RNA"/>
</dbReference>
<name>A0A0E9XTE6_ANGAN</name>